<dbReference type="CDD" id="cd06260">
    <property type="entry name" value="DUF820-like"/>
    <property type="match status" value="1"/>
</dbReference>
<dbReference type="STRING" id="460265.Mnod_4570"/>
<evidence type="ECO:0000313" key="2">
    <source>
        <dbReference type="EMBL" id="ACL59437.1"/>
    </source>
</evidence>
<dbReference type="OrthoDB" id="196625at2"/>
<evidence type="ECO:0000259" key="1">
    <source>
        <dbReference type="Pfam" id="PF05685"/>
    </source>
</evidence>
<reference evidence="2 3" key="1">
    <citation type="submission" date="2009-01" db="EMBL/GenBank/DDBJ databases">
        <title>Complete sequence of chromosome of Methylobacterium nodulans ORS 2060.</title>
        <authorList>
            <consortium name="US DOE Joint Genome Institute"/>
            <person name="Lucas S."/>
            <person name="Copeland A."/>
            <person name="Lapidus A."/>
            <person name="Glavina del Rio T."/>
            <person name="Dalin E."/>
            <person name="Tice H."/>
            <person name="Bruce D."/>
            <person name="Goodwin L."/>
            <person name="Pitluck S."/>
            <person name="Sims D."/>
            <person name="Brettin T."/>
            <person name="Detter J.C."/>
            <person name="Han C."/>
            <person name="Larimer F."/>
            <person name="Land M."/>
            <person name="Hauser L."/>
            <person name="Kyrpides N."/>
            <person name="Ivanova N."/>
            <person name="Marx C.J."/>
            <person name="Richardson P."/>
        </authorList>
    </citation>
    <scope>NUCLEOTIDE SEQUENCE [LARGE SCALE GENOMIC DNA]</scope>
    <source>
        <strain evidence="3">LMG 21967 / CNCM I-2342 / ORS 2060</strain>
    </source>
</reference>
<dbReference type="InterPro" id="IPR011335">
    <property type="entry name" value="Restrct_endonuc-II-like"/>
</dbReference>
<dbReference type="InterPro" id="IPR008538">
    <property type="entry name" value="Uma2"/>
</dbReference>
<dbReference type="SUPFAM" id="SSF52980">
    <property type="entry name" value="Restriction endonuclease-like"/>
    <property type="match status" value="1"/>
</dbReference>
<dbReference type="Proteomes" id="UP000008207">
    <property type="component" value="Chromosome"/>
</dbReference>
<name>B8ID45_METNO</name>
<sequence length="198" mass="21607">MTIHVPPGPENPLLRRFSAEDLRRMIEAGVIAEGERIELLDGELVEMASKSYAHDLVKNRLNRRLTAVLPSSIYLATESTVQLDARTLLEPDFLLAFETAHRPSPEGFCVIPGPEILLVIEVAASSLAYDLGRKAHLYARYGVPEYWVIDAQERVARVHRRPSGDAGYGAVTDHPHSAVLTPQAAALAAVAIPLADLA</sequence>
<protein>
    <recommendedName>
        <fullName evidence="1">Putative restriction endonuclease domain-containing protein</fullName>
    </recommendedName>
</protein>
<dbReference type="InterPro" id="IPR012296">
    <property type="entry name" value="Nuclease_put_TT1808"/>
</dbReference>
<organism evidence="2 3">
    <name type="scientific">Methylobacterium nodulans (strain LMG 21967 / CNCM I-2342 / ORS 2060)</name>
    <dbReference type="NCBI Taxonomy" id="460265"/>
    <lineage>
        <taxon>Bacteria</taxon>
        <taxon>Pseudomonadati</taxon>
        <taxon>Pseudomonadota</taxon>
        <taxon>Alphaproteobacteria</taxon>
        <taxon>Hyphomicrobiales</taxon>
        <taxon>Methylobacteriaceae</taxon>
        <taxon>Methylobacterium</taxon>
    </lineage>
</organism>
<gene>
    <name evidence="2" type="ordered locus">Mnod_4570</name>
</gene>
<dbReference type="AlphaFoldDB" id="B8ID45"/>
<dbReference type="eggNOG" id="COG4636">
    <property type="taxonomic scope" value="Bacteria"/>
</dbReference>
<keyword evidence="3" id="KW-1185">Reference proteome</keyword>
<accession>B8ID45</accession>
<dbReference type="KEGG" id="mno:Mnod_4570"/>
<dbReference type="Gene3D" id="3.90.1570.10">
    <property type="entry name" value="tt1808, chain A"/>
    <property type="match status" value="1"/>
</dbReference>
<dbReference type="Pfam" id="PF05685">
    <property type="entry name" value="Uma2"/>
    <property type="match status" value="1"/>
</dbReference>
<dbReference type="PANTHER" id="PTHR35400:SF3">
    <property type="entry name" value="SLL1072 PROTEIN"/>
    <property type="match status" value="1"/>
</dbReference>
<dbReference type="EMBL" id="CP001349">
    <property type="protein sequence ID" value="ACL59437.1"/>
    <property type="molecule type" value="Genomic_DNA"/>
</dbReference>
<dbReference type="HOGENOM" id="CLU_076312_2_0_5"/>
<dbReference type="PANTHER" id="PTHR35400">
    <property type="entry name" value="SLR1083 PROTEIN"/>
    <property type="match status" value="1"/>
</dbReference>
<evidence type="ECO:0000313" key="3">
    <source>
        <dbReference type="Proteomes" id="UP000008207"/>
    </source>
</evidence>
<feature type="domain" description="Putative restriction endonuclease" evidence="1">
    <location>
        <begin position="20"/>
        <end position="185"/>
    </location>
</feature>
<proteinExistence type="predicted"/>